<sequence length="101" mass="11482">MDEIVEVELPAEEAGPSTSGVREDAGETAEDYDNEEELVDWYISTTAGVDKGLKAVYYGDDELVYMHNLDLDDYGPDNKIWCILKKEPKKKATLLMRYNFP</sequence>
<gene>
    <name evidence="2" type="ORF">CYMTET_55446</name>
</gene>
<evidence type="ECO:0000313" key="3">
    <source>
        <dbReference type="Proteomes" id="UP001190700"/>
    </source>
</evidence>
<evidence type="ECO:0000313" key="2">
    <source>
        <dbReference type="EMBL" id="KAK3234296.1"/>
    </source>
</evidence>
<feature type="region of interest" description="Disordered" evidence="1">
    <location>
        <begin position="1"/>
        <end position="33"/>
    </location>
</feature>
<feature type="compositionally biased region" description="Acidic residues" evidence="1">
    <location>
        <begin position="1"/>
        <end position="11"/>
    </location>
</feature>
<accession>A0AAE0BD01</accession>
<protein>
    <submittedName>
        <fullName evidence="2">Uncharacterized protein</fullName>
    </submittedName>
</protein>
<organism evidence="2 3">
    <name type="scientific">Cymbomonas tetramitiformis</name>
    <dbReference type="NCBI Taxonomy" id="36881"/>
    <lineage>
        <taxon>Eukaryota</taxon>
        <taxon>Viridiplantae</taxon>
        <taxon>Chlorophyta</taxon>
        <taxon>Pyramimonadophyceae</taxon>
        <taxon>Pyramimonadales</taxon>
        <taxon>Pyramimonadaceae</taxon>
        <taxon>Cymbomonas</taxon>
    </lineage>
</organism>
<dbReference type="AlphaFoldDB" id="A0AAE0BD01"/>
<proteinExistence type="predicted"/>
<name>A0AAE0BD01_9CHLO</name>
<dbReference type="Proteomes" id="UP001190700">
    <property type="component" value="Unassembled WGS sequence"/>
</dbReference>
<evidence type="ECO:0000256" key="1">
    <source>
        <dbReference type="SAM" id="MobiDB-lite"/>
    </source>
</evidence>
<keyword evidence="3" id="KW-1185">Reference proteome</keyword>
<comment type="caution">
    <text evidence="2">The sequence shown here is derived from an EMBL/GenBank/DDBJ whole genome shotgun (WGS) entry which is preliminary data.</text>
</comment>
<reference evidence="2 3" key="1">
    <citation type="journal article" date="2015" name="Genome Biol. Evol.">
        <title>Comparative Genomics of a Bacterivorous Green Alga Reveals Evolutionary Causalities and Consequences of Phago-Mixotrophic Mode of Nutrition.</title>
        <authorList>
            <person name="Burns J.A."/>
            <person name="Paasch A."/>
            <person name="Narechania A."/>
            <person name="Kim E."/>
        </authorList>
    </citation>
    <scope>NUCLEOTIDE SEQUENCE [LARGE SCALE GENOMIC DNA]</scope>
    <source>
        <strain evidence="2 3">PLY_AMNH</strain>
    </source>
</reference>
<dbReference type="EMBL" id="LGRX02035517">
    <property type="protein sequence ID" value="KAK3234296.1"/>
    <property type="molecule type" value="Genomic_DNA"/>
</dbReference>